<keyword evidence="8" id="KW-0378">Hydrolase</keyword>
<dbReference type="RefSeq" id="WP_072624521.1">
    <property type="nucleotide sequence ID" value="NZ_CP013290.1"/>
</dbReference>
<keyword evidence="9" id="KW-1185">Reference proteome</keyword>
<dbReference type="SUPFAM" id="SSF46929">
    <property type="entry name" value="DNA helicase RuvA subunit, C-terminal domain"/>
    <property type="match status" value="1"/>
</dbReference>
<dbReference type="InterPro" id="IPR010994">
    <property type="entry name" value="RuvA_2-like"/>
</dbReference>
<keyword evidence="3 6" id="KW-0238">DNA-binding</keyword>
<evidence type="ECO:0000313" key="9">
    <source>
        <dbReference type="Proteomes" id="UP000182938"/>
    </source>
</evidence>
<dbReference type="KEGG" id="jte:ASJ30_07280"/>
<dbReference type="GO" id="GO:0009379">
    <property type="term" value="C:Holliday junction helicase complex"/>
    <property type="evidence" value="ECO:0007669"/>
    <property type="project" value="InterPro"/>
</dbReference>
<protein>
    <recommendedName>
        <fullName evidence="6">Holliday junction branch migration complex subunit RuvA</fullName>
    </recommendedName>
</protein>
<comment type="function">
    <text evidence="6">The RuvA-RuvB-RuvC complex processes Holliday junction (HJ) DNA during genetic recombination and DNA repair, while the RuvA-RuvB complex plays an important role in the rescue of blocked DNA replication forks via replication fork reversal (RFR). RuvA specifically binds to HJ cruciform DNA, conferring on it an open structure. The RuvB hexamer acts as an ATP-dependent pump, pulling dsDNA into and through the RuvAB complex. HJ branch migration allows RuvC to scan DNA until it finds its consensus sequence, where it cleaves and resolves the cruciform DNA.</text>
</comment>
<dbReference type="Gene3D" id="1.10.150.20">
    <property type="entry name" value="5' to 3' exonuclease, C-terminal subdomain"/>
    <property type="match status" value="1"/>
</dbReference>
<evidence type="ECO:0000256" key="3">
    <source>
        <dbReference type="ARBA" id="ARBA00023125"/>
    </source>
</evidence>
<dbReference type="SUPFAM" id="SSF50249">
    <property type="entry name" value="Nucleic acid-binding proteins"/>
    <property type="match status" value="1"/>
</dbReference>
<dbReference type="NCBIfam" id="TIGR00084">
    <property type="entry name" value="ruvA"/>
    <property type="match status" value="1"/>
</dbReference>
<feature type="domain" description="Helix-hairpin-helix DNA-binding motif class 1" evidence="7">
    <location>
        <begin position="72"/>
        <end position="91"/>
    </location>
</feature>
<dbReference type="Pfam" id="PF01330">
    <property type="entry name" value="RuvA_N"/>
    <property type="match status" value="1"/>
</dbReference>
<keyword evidence="8" id="KW-0547">Nucleotide-binding</keyword>
<organism evidence="8 9">
    <name type="scientific">Janibacter indicus</name>
    <dbReference type="NCBI Taxonomy" id="857417"/>
    <lineage>
        <taxon>Bacteria</taxon>
        <taxon>Bacillati</taxon>
        <taxon>Actinomycetota</taxon>
        <taxon>Actinomycetes</taxon>
        <taxon>Micrococcales</taxon>
        <taxon>Intrasporangiaceae</taxon>
        <taxon>Janibacter</taxon>
    </lineage>
</organism>
<dbReference type="GO" id="GO:0006281">
    <property type="term" value="P:DNA repair"/>
    <property type="evidence" value="ECO:0007669"/>
    <property type="project" value="UniProtKB-UniRule"/>
</dbReference>
<dbReference type="InterPro" id="IPR013849">
    <property type="entry name" value="DNA_helicase_Holl-junc_RuvA_I"/>
</dbReference>
<evidence type="ECO:0000256" key="1">
    <source>
        <dbReference type="ARBA" id="ARBA00022490"/>
    </source>
</evidence>
<dbReference type="SMART" id="SM00278">
    <property type="entry name" value="HhH1"/>
    <property type="match status" value="2"/>
</dbReference>
<evidence type="ECO:0000313" key="8">
    <source>
        <dbReference type="EMBL" id="APH01371.1"/>
    </source>
</evidence>
<comment type="subunit">
    <text evidence="6">Homotetramer. Forms an RuvA(8)-RuvB(12)-Holliday junction (HJ) complex. HJ DNA is sandwiched between 2 RuvA tetramers; dsDNA enters through RuvA and exits via RuvB. An RuvB hexamer assembles on each DNA strand where it exits the tetramer. Each RuvB hexamer is contacted by two RuvA subunits (via domain III) on 2 adjacent RuvB subunits; this complex drives branch migration. In the full resolvosome a probable DNA-RuvA(4)-RuvB(12)-RuvC(2) complex forms which resolves the HJ.</text>
</comment>
<dbReference type="InterPro" id="IPR036267">
    <property type="entry name" value="RuvA_C_sf"/>
</dbReference>
<accession>A0A1L3MG69</accession>
<dbReference type="GO" id="GO:0005524">
    <property type="term" value="F:ATP binding"/>
    <property type="evidence" value="ECO:0007669"/>
    <property type="project" value="InterPro"/>
</dbReference>
<evidence type="ECO:0000256" key="4">
    <source>
        <dbReference type="ARBA" id="ARBA00023172"/>
    </source>
</evidence>
<feature type="region of interest" description="Domain III" evidence="6">
    <location>
        <begin position="150"/>
        <end position="198"/>
    </location>
</feature>
<dbReference type="Proteomes" id="UP000182938">
    <property type="component" value="Chromosome"/>
</dbReference>
<dbReference type="Gene3D" id="2.40.50.140">
    <property type="entry name" value="Nucleic acid-binding proteins"/>
    <property type="match status" value="1"/>
</dbReference>
<feature type="region of interest" description="Domain II" evidence="6">
    <location>
        <begin position="64"/>
        <end position="141"/>
    </location>
</feature>
<dbReference type="GO" id="GO:0005737">
    <property type="term" value="C:cytoplasm"/>
    <property type="evidence" value="ECO:0007669"/>
    <property type="project" value="UniProtKB-SubCell"/>
</dbReference>
<gene>
    <name evidence="6" type="primary">ruvA</name>
    <name evidence="8" type="ORF">ASJ30_07280</name>
</gene>
<dbReference type="InterPro" id="IPR003583">
    <property type="entry name" value="Hlx-hairpin-Hlx_DNA-bd_motif"/>
</dbReference>
<dbReference type="InterPro" id="IPR011114">
    <property type="entry name" value="RuvA_C"/>
</dbReference>
<keyword evidence="8" id="KW-0067">ATP-binding</keyword>
<keyword evidence="4 6" id="KW-0233">DNA recombination</keyword>
<comment type="subcellular location">
    <subcellularLocation>
        <location evidence="6">Cytoplasm</location>
    </subcellularLocation>
</comment>
<comment type="caution">
    <text evidence="6">Lacks conserved residue(s) required for the propagation of feature annotation.</text>
</comment>
<keyword evidence="1 6" id="KW-0963">Cytoplasm</keyword>
<reference evidence="8 9" key="1">
    <citation type="submission" date="2015-11" db="EMBL/GenBank/DDBJ databases">
        <authorList>
            <person name="Zhang Y."/>
            <person name="Guo Z."/>
        </authorList>
    </citation>
    <scope>NUCLEOTIDE SEQUENCE [LARGE SCALE GENOMIC DNA]</scope>
    <source>
        <strain evidence="8 9">YFY001</strain>
    </source>
</reference>
<comment type="similarity">
    <text evidence="6">Belongs to the RuvA family.</text>
</comment>
<dbReference type="GO" id="GO:0000400">
    <property type="term" value="F:four-way junction DNA binding"/>
    <property type="evidence" value="ECO:0007669"/>
    <property type="project" value="UniProtKB-UniRule"/>
</dbReference>
<dbReference type="HAMAP" id="MF_00031">
    <property type="entry name" value="DNA_HJ_migration_RuvA"/>
    <property type="match status" value="1"/>
</dbReference>
<dbReference type="InterPro" id="IPR012340">
    <property type="entry name" value="NA-bd_OB-fold"/>
</dbReference>
<keyword evidence="5 6" id="KW-0234">DNA repair</keyword>
<keyword evidence="2 6" id="KW-0227">DNA damage</keyword>
<evidence type="ECO:0000259" key="7">
    <source>
        <dbReference type="SMART" id="SM00278"/>
    </source>
</evidence>
<dbReference type="AlphaFoldDB" id="A0A1L3MG69"/>
<feature type="domain" description="Helix-hairpin-helix DNA-binding motif class 1" evidence="7">
    <location>
        <begin position="107"/>
        <end position="126"/>
    </location>
</feature>
<evidence type="ECO:0000256" key="5">
    <source>
        <dbReference type="ARBA" id="ARBA00023204"/>
    </source>
</evidence>
<dbReference type="Pfam" id="PF07499">
    <property type="entry name" value="RuvA_C"/>
    <property type="match status" value="1"/>
</dbReference>
<dbReference type="Gene3D" id="1.10.8.10">
    <property type="entry name" value="DNA helicase RuvA subunit, C-terminal domain"/>
    <property type="match status" value="1"/>
</dbReference>
<dbReference type="SUPFAM" id="SSF47781">
    <property type="entry name" value="RuvA domain 2-like"/>
    <property type="match status" value="1"/>
</dbReference>
<evidence type="ECO:0000256" key="2">
    <source>
        <dbReference type="ARBA" id="ARBA00022763"/>
    </source>
</evidence>
<dbReference type="InterPro" id="IPR000085">
    <property type="entry name" value="RuvA"/>
</dbReference>
<name>A0A1L3MG69_9MICO</name>
<dbReference type="GO" id="GO:0006310">
    <property type="term" value="P:DNA recombination"/>
    <property type="evidence" value="ECO:0007669"/>
    <property type="project" value="UniProtKB-UniRule"/>
</dbReference>
<evidence type="ECO:0000256" key="6">
    <source>
        <dbReference type="HAMAP-Rule" id="MF_00031"/>
    </source>
</evidence>
<sequence>MIASVTGAARHVGLDRVVVDVHGIGLLVHTPPAVAASARVGQPVELATSMIVREDSMTLYGFASADERDTFELAQTVTGVGPRVAMALLSVLSPLELAAAVAADDIATLTKVPGIGKKGAERIALELRGKLPEVPGGAAGAAAAAAPAAAWQEQVSEALVGLGYSAKQSAEAVATVADEHGPGDVSGALRAALQVLAR</sequence>
<dbReference type="CDD" id="cd14332">
    <property type="entry name" value="UBA_RuvA_C"/>
    <property type="match status" value="1"/>
</dbReference>
<dbReference type="EMBL" id="CP013290">
    <property type="protein sequence ID" value="APH01371.1"/>
    <property type="molecule type" value="Genomic_DNA"/>
</dbReference>
<dbReference type="GO" id="GO:0009378">
    <property type="term" value="F:four-way junction helicase activity"/>
    <property type="evidence" value="ECO:0007669"/>
    <property type="project" value="InterPro"/>
</dbReference>
<dbReference type="Pfam" id="PF14520">
    <property type="entry name" value="HHH_5"/>
    <property type="match status" value="1"/>
</dbReference>
<dbReference type="GO" id="GO:0048476">
    <property type="term" value="C:Holliday junction resolvase complex"/>
    <property type="evidence" value="ECO:0007669"/>
    <property type="project" value="UniProtKB-UniRule"/>
</dbReference>
<proteinExistence type="inferred from homology"/>
<comment type="domain">
    <text evidence="6">Has three domains with a flexible linker between the domains II and III and assumes an 'L' shape. Domain III is highly mobile and contacts RuvB.</text>
</comment>
<keyword evidence="8" id="KW-0347">Helicase</keyword>